<comment type="caution">
    <text evidence="1">The sequence shown here is derived from an EMBL/GenBank/DDBJ whole genome shotgun (WGS) entry which is preliminary data.</text>
</comment>
<evidence type="ECO:0008006" key="3">
    <source>
        <dbReference type="Google" id="ProtNLM"/>
    </source>
</evidence>
<dbReference type="EMBL" id="JBHSBL010000018">
    <property type="protein sequence ID" value="MFC4067982.1"/>
    <property type="molecule type" value="Genomic_DNA"/>
</dbReference>
<evidence type="ECO:0000313" key="1">
    <source>
        <dbReference type="EMBL" id="MFC4067982.1"/>
    </source>
</evidence>
<gene>
    <name evidence="1" type="ORF">ACFO0C_23880</name>
</gene>
<keyword evidence="2" id="KW-1185">Reference proteome</keyword>
<dbReference type="RefSeq" id="WP_378069155.1">
    <property type="nucleotide sequence ID" value="NZ_JBHSBL010000018.1"/>
</dbReference>
<name>A0ABV8IUT0_9ACTN</name>
<reference evidence="2" key="1">
    <citation type="journal article" date="2019" name="Int. J. Syst. Evol. Microbiol.">
        <title>The Global Catalogue of Microorganisms (GCM) 10K type strain sequencing project: providing services to taxonomists for standard genome sequencing and annotation.</title>
        <authorList>
            <consortium name="The Broad Institute Genomics Platform"/>
            <consortium name="The Broad Institute Genome Sequencing Center for Infectious Disease"/>
            <person name="Wu L."/>
            <person name="Ma J."/>
        </authorList>
    </citation>
    <scope>NUCLEOTIDE SEQUENCE [LARGE SCALE GENOMIC DNA]</scope>
    <source>
        <strain evidence="2">TBRC 5832</strain>
    </source>
</reference>
<dbReference type="Proteomes" id="UP001595867">
    <property type="component" value="Unassembled WGS sequence"/>
</dbReference>
<protein>
    <recommendedName>
        <fullName evidence="3">DUF1795 domain-containing protein</fullName>
    </recommendedName>
</protein>
<organism evidence="1 2">
    <name type="scientific">Actinoplanes subglobosus</name>
    <dbReference type="NCBI Taxonomy" id="1547892"/>
    <lineage>
        <taxon>Bacteria</taxon>
        <taxon>Bacillati</taxon>
        <taxon>Actinomycetota</taxon>
        <taxon>Actinomycetes</taxon>
        <taxon>Micromonosporales</taxon>
        <taxon>Micromonosporaceae</taxon>
        <taxon>Actinoplanes</taxon>
    </lineage>
</organism>
<sequence length="175" mass="18925">MTPLAGAAQGVSGLNLPSGWSYFTDGSGFHIAVPDGWTYQLIGATHCFRSPRNARTLTLDAARDPAADPVTESRAEESRLAASGELPDYALIGVNPVPLLNKAADWEYRYRSAGGTARHAVFRWFVMGGRAYALGWSTTEKAWTADLPKIQMIRSTFYSKRSTPSPQSEPSSSGP</sequence>
<accession>A0ABV8IUT0</accession>
<proteinExistence type="predicted"/>
<dbReference type="Gene3D" id="3.40.1000.10">
    <property type="entry name" value="Mog1/PsbP, alpha/beta/alpha sandwich"/>
    <property type="match status" value="1"/>
</dbReference>
<evidence type="ECO:0000313" key="2">
    <source>
        <dbReference type="Proteomes" id="UP001595867"/>
    </source>
</evidence>